<keyword evidence="3" id="KW-1185">Reference proteome</keyword>
<gene>
    <name evidence="2" type="ORF">ILYODFUR_038418</name>
</gene>
<accession>A0ABV0UYU9</accession>
<evidence type="ECO:0000259" key="1">
    <source>
        <dbReference type="Pfam" id="PF13087"/>
    </source>
</evidence>
<organism evidence="2 3">
    <name type="scientific">Ilyodon furcidens</name>
    <name type="common">goldbreast splitfin</name>
    <dbReference type="NCBI Taxonomy" id="33524"/>
    <lineage>
        <taxon>Eukaryota</taxon>
        <taxon>Metazoa</taxon>
        <taxon>Chordata</taxon>
        <taxon>Craniata</taxon>
        <taxon>Vertebrata</taxon>
        <taxon>Euteleostomi</taxon>
        <taxon>Actinopterygii</taxon>
        <taxon>Neopterygii</taxon>
        <taxon>Teleostei</taxon>
        <taxon>Neoteleostei</taxon>
        <taxon>Acanthomorphata</taxon>
        <taxon>Ovalentaria</taxon>
        <taxon>Atherinomorphae</taxon>
        <taxon>Cyprinodontiformes</taxon>
        <taxon>Goodeidae</taxon>
        <taxon>Ilyodon</taxon>
    </lineage>
</organism>
<dbReference type="Proteomes" id="UP001482620">
    <property type="component" value="Unassembled WGS sequence"/>
</dbReference>
<reference evidence="2 3" key="1">
    <citation type="submission" date="2021-06" db="EMBL/GenBank/DDBJ databases">
        <authorList>
            <person name="Palmer J.M."/>
        </authorList>
    </citation>
    <scope>NUCLEOTIDE SEQUENCE [LARGE SCALE GENOMIC DNA]</scope>
    <source>
        <strain evidence="3">if_2019</strain>
        <tissue evidence="2">Muscle</tissue>
    </source>
</reference>
<feature type="domain" description="DNA2/NAM7 helicase-like C-terminal" evidence="1">
    <location>
        <begin position="2"/>
        <end position="45"/>
    </location>
</feature>
<proteinExistence type="predicted"/>
<name>A0ABV0UYU9_9TELE</name>
<comment type="caution">
    <text evidence="2">The sequence shown here is derived from an EMBL/GenBank/DDBJ whole genome shotgun (WGS) entry which is preliminary data.</text>
</comment>
<evidence type="ECO:0000313" key="3">
    <source>
        <dbReference type="Proteomes" id="UP001482620"/>
    </source>
</evidence>
<dbReference type="Gene3D" id="3.40.50.300">
    <property type="entry name" value="P-loop containing nucleotide triphosphate hydrolases"/>
    <property type="match status" value="1"/>
</dbReference>
<dbReference type="InterPro" id="IPR027417">
    <property type="entry name" value="P-loop_NTPase"/>
</dbReference>
<feature type="non-terminal residue" evidence="2">
    <location>
        <position position="57"/>
    </location>
</feature>
<evidence type="ECO:0000313" key="2">
    <source>
        <dbReference type="EMBL" id="MEQ2250285.1"/>
    </source>
</evidence>
<protein>
    <recommendedName>
        <fullName evidence="1">DNA2/NAM7 helicase-like C-terminal domain-containing protein</fullName>
    </recommendedName>
</protein>
<dbReference type="InterPro" id="IPR041679">
    <property type="entry name" value="DNA2/NAM7-like_C"/>
</dbReference>
<dbReference type="Pfam" id="PF13087">
    <property type="entry name" value="AAA_12"/>
    <property type="match status" value="1"/>
</dbReference>
<dbReference type="EMBL" id="JAHRIQ010090584">
    <property type="protein sequence ID" value="MEQ2250285.1"/>
    <property type="molecule type" value="Genomic_DNA"/>
</dbReference>
<sequence length="57" mass="6591">MDYVRKLLESQGKKGVAKIAPKDIGIIAPYRKQVQKIRKALEKVGKDFKFKDMNELK</sequence>